<dbReference type="Proteomes" id="UP001603857">
    <property type="component" value="Unassembled WGS sequence"/>
</dbReference>
<keyword evidence="3" id="KW-1185">Reference proteome</keyword>
<proteinExistence type="predicted"/>
<evidence type="ECO:0000313" key="3">
    <source>
        <dbReference type="Proteomes" id="UP001603857"/>
    </source>
</evidence>
<dbReference type="InterPro" id="IPR011990">
    <property type="entry name" value="TPR-like_helical_dom_sf"/>
</dbReference>
<feature type="region of interest" description="Disordered" evidence="1">
    <location>
        <begin position="275"/>
        <end position="294"/>
    </location>
</feature>
<dbReference type="EMBL" id="JBGMDY010000004">
    <property type="protein sequence ID" value="KAL2338148.1"/>
    <property type="molecule type" value="Genomic_DNA"/>
</dbReference>
<feature type="compositionally biased region" description="Basic and acidic residues" evidence="1">
    <location>
        <begin position="279"/>
        <end position="288"/>
    </location>
</feature>
<dbReference type="PANTHER" id="PTHR26312">
    <property type="entry name" value="TETRATRICOPEPTIDE REPEAT PROTEIN 5"/>
    <property type="match status" value="1"/>
</dbReference>
<protein>
    <submittedName>
        <fullName evidence="2">Uncharacterized protein</fullName>
    </submittedName>
</protein>
<reference evidence="2 3" key="1">
    <citation type="submission" date="2024-08" db="EMBL/GenBank/DDBJ databases">
        <title>Insights into the chromosomal genome structure of Flemingia macrophylla.</title>
        <authorList>
            <person name="Ding Y."/>
            <person name="Zhao Y."/>
            <person name="Bi W."/>
            <person name="Wu M."/>
            <person name="Zhao G."/>
            <person name="Gong Y."/>
            <person name="Li W."/>
            <person name="Zhang P."/>
        </authorList>
    </citation>
    <scope>NUCLEOTIDE SEQUENCE [LARGE SCALE GENOMIC DNA]</scope>
    <source>
        <strain evidence="2">DYQJB</strain>
        <tissue evidence="2">Leaf</tissue>
    </source>
</reference>
<sequence length="316" mass="34935">MLLRSSSAPILTSLALCSKDCSPEPEHIFQLPKTTSALSLSQHLVGMDLKNSSYRKRKNRVPLGNVPKNQQRVKIKEIDGGENPQQKTCMKAKPSIQELFSSLDLDRGVLNHEERGAGKKDSKLQTSLMDGGMGSNGGWICGGCNNGSGKGSDGGHGKGWGFHEGNDHGRDRTDAYYQNMIEANPSDALLLGNYAKFLKEVCGEYPKAKEYLLRAILANPDDGHHLSLYADLIWQTEKDADRAEGYFDQAIKSAPDDSNVMASYAKFLWDTEEDEEDRDCQNKSDHSHTNQTDLFRGTNHHLHLTAASKALPLFLN</sequence>
<accession>A0ABD1MRM0</accession>
<dbReference type="SUPFAM" id="SSF48452">
    <property type="entry name" value="TPR-like"/>
    <property type="match status" value="1"/>
</dbReference>
<dbReference type="PANTHER" id="PTHR26312:SF215">
    <property type="entry name" value="TPR REPEAT PROTEIN"/>
    <property type="match status" value="1"/>
</dbReference>
<name>A0ABD1MRM0_9FABA</name>
<dbReference type="Gene3D" id="1.25.40.10">
    <property type="entry name" value="Tetratricopeptide repeat domain"/>
    <property type="match status" value="1"/>
</dbReference>
<dbReference type="AlphaFoldDB" id="A0ABD1MRM0"/>
<gene>
    <name evidence="2" type="ORF">Fmac_012594</name>
</gene>
<organism evidence="2 3">
    <name type="scientific">Flemingia macrophylla</name>
    <dbReference type="NCBI Taxonomy" id="520843"/>
    <lineage>
        <taxon>Eukaryota</taxon>
        <taxon>Viridiplantae</taxon>
        <taxon>Streptophyta</taxon>
        <taxon>Embryophyta</taxon>
        <taxon>Tracheophyta</taxon>
        <taxon>Spermatophyta</taxon>
        <taxon>Magnoliopsida</taxon>
        <taxon>eudicotyledons</taxon>
        <taxon>Gunneridae</taxon>
        <taxon>Pentapetalae</taxon>
        <taxon>rosids</taxon>
        <taxon>fabids</taxon>
        <taxon>Fabales</taxon>
        <taxon>Fabaceae</taxon>
        <taxon>Papilionoideae</taxon>
        <taxon>50 kb inversion clade</taxon>
        <taxon>NPAAA clade</taxon>
        <taxon>indigoferoid/millettioid clade</taxon>
        <taxon>Phaseoleae</taxon>
        <taxon>Flemingia</taxon>
    </lineage>
</organism>
<comment type="caution">
    <text evidence="2">The sequence shown here is derived from an EMBL/GenBank/DDBJ whole genome shotgun (WGS) entry which is preliminary data.</text>
</comment>
<evidence type="ECO:0000313" key="2">
    <source>
        <dbReference type="EMBL" id="KAL2338148.1"/>
    </source>
</evidence>
<evidence type="ECO:0000256" key="1">
    <source>
        <dbReference type="SAM" id="MobiDB-lite"/>
    </source>
</evidence>